<protein>
    <submittedName>
        <fullName evidence="1">Uncharacterized protein</fullName>
    </submittedName>
</protein>
<dbReference type="EMBL" id="REGN01001414">
    <property type="protein sequence ID" value="RNA34795.1"/>
    <property type="molecule type" value="Genomic_DNA"/>
</dbReference>
<sequence length="182" mass="21210">MYTELLSNDFISIDSWIKNSVLLGPKNHGTQYFSAILKWRCGVCNRSTMFKDTKTIYFVFLFQIQDLKLIAFATYERDFSVLGYANTYLVCRCCLALNLSPSSLFKFIRIIFCCSNFLKGIAKLRNRFARDKALEDSHLYEFGKIDESKQDECEFKKLGYTKLMGIIWLQAIVSQTYNKVIK</sequence>
<proteinExistence type="predicted"/>
<dbReference type="AlphaFoldDB" id="A0A3M7SGH5"/>
<organism evidence="1 2">
    <name type="scientific">Brachionus plicatilis</name>
    <name type="common">Marine rotifer</name>
    <name type="synonym">Brachionus muelleri</name>
    <dbReference type="NCBI Taxonomy" id="10195"/>
    <lineage>
        <taxon>Eukaryota</taxon>
        <taxon>Metazoa</taxon>
        <taxon>Spiralia</taxon>
        <taxon>Gnathifera</taxon>
        <taxon>Rotifera</taxon>
        <taxon>Eurotatoria</taxon>
        <taxon>Monogononta</taxon>
        <taxon>Pseudotrocha</taxon>
        <taxon>Ploima</taxon>
        <taxon>Brachionidae</taxon>
        <taxon>Brachionus</taxon>
    </lineage>
</organism>
<gene>
    <name evidence="1" type="ORF">BpHYR1_033968</name>
</gene>
<reference evidence="1 2" key="1">
    <citation type="journal article" date="2018" name="Sci. Rep.">
        <title>Genomic signatures of local adaptation to the degree of environmental predictability in rotifers.</title>
        <authorList>
            <person name="Franch-Gras L."/>
            <person name="Hahn C."/>
            <person name="Garcia-Roger E.M."/>
            <person name="Carmona M.J."/>
            <person name="Serra M."/>
            <person name="Gomez A."/>
        </authorList>
    </citation>
    <scope>NUCLEOTIDE SEQUENCE [LARGE SCALE GENOMIC DNA]</scope>
    <source>
        <strain evidence="1">HYR1</strain>
    </source>
</reference>
<comment type="caution">
    <text evidence="1">The sequence shown here is derived from an EMBL/GenBank/DDBJ whole genome shotgun (WGS) entry which is preliminary data.</text>
</comment>
<accession>A0A3M7SGH5</accession>
<dbReference type="Proteomes" id="UP000276133">
    <property type="component" value="Unassembled WGS sequence"/>
</dbReference>
<keyword evidence="2" id="KW-1185">Reference proteome</keyword>
<evidence type="ECO:0000313" key="1">
    <source>
        <dbReference type="EMBL" id="RNA34795.1"/>
    </source>
</evidence>
<evidence type="ECO:0000313" key="2">
    <source>
        <dbReference type="Proteomes" id="UP000276133"/>
    </source>
</evidence>
<name>A0A3M7SGH5_BRAPC</name>